<dbReference type="RefSeq" id="WP_091189242.1">
    <property type="nucleotide sequence ID" value="NZ_FOMT01000005.1"/>
</dbReference>
<feature type="domain" description="N-acetyltransferase" evidence="3">
    <location>
        <begin position="4"/>
        <end position="163"/>
    </location>
</feature>
<protein>
    <submittedName>
        <fullName evidence="4">Ribosomal protein S18 acetylase RimI</fullName>
    </submittedName>
</protein>
<keyword evidence="5" id="KW-1185">Reference proteome</keyword>
<dbReference type="PANTHER" id="PTHR10908">
    <property type="entry name" value="SEROTONIN N-ACETYLTRANSFERASE"/>
    <property type="match status" value="1"/>
</dbReference>
<name>A0A1I2FY71_9BACL</name>
<keyword evidence="4" id="KW-0687">Ribonucleoprotein</keyword>
<dbReference type="AlphaFoldDB" id="A0A1I2FY71"/>
<dbReference type="Pfam" id="PF00583">
    <property type="entry name" value="Acetyltransf_1"/>
    <property type="match status" value="1"/>
</dbReference>
<reference evidence="5" key="1">
    <citation type="submission" date="2016-10" db="EMBL/GenBank/DDBJ databases">
        <authorList>
            <person name="Varghese N."/>
            <person name="Submissions S."/>
        </authorList>
    </citation>
    <scope>NUCLEOTIDE SEQUENCE [LARGE SCALE GENOMIC DNA]</scope>
    <source>
        <strain evidence="5">CGMCC 1.10784</strain>
    </source>
</reference>
<dbReference type="SUPFAM" id="SSF55729">
    <property type="entry name" value="Acyl-CoA N-acyltransferases (Nat)"/>
    <property type="match status" value="1"/>
</dbReference>
<organism evidence="4 5">
    <name type="scientific">Paenibacillus catalpae</name>
    <dbReference type="NCBI Taxonomy" id="1045775"/>
    <lineage>
        <taxon>Bacteria</taxon>
        <taxon>Bacillati</taxon>
        <taxon>Bacillota</taxon>
        <taxon>Bacilli</taxon>
        <taxon>Bacillales</taxon>
        <taxon>Paenibacillaceae</taxon>
        <taxon>Paenibacillus</taxon>
    </lineage>
</organism>
<evidence type="ECO:0000256" key="2">
    <source>
        <dbReference type="ARBA" id="ARBA00023315"/>
    </source>
</evidence>
<accession>A0A1I2FY71</accession>
<sequence length="170" mass="19263">MNIIKLRLIKEDELEEALLLEQRCYPPDAAATREGFLYRFEHYPNYFWSAWSGGKLLGITNGIRTSAWSCGDEMKGDHQDDGDGNNFCILTVAVAAEARRQGIGAMLLNRLVEECDAAGHEAILLMCEEHLISFYEKAGFTYLGVAESTHGGIEWHEMRRTLHIMEHLTK</sequence>
<evidence type="ECO:0000256" key="1">
    <source>
        <dbReference type="ARBA" id="ARBA00022679"/>
    </source>
</evidence>
<dbReference type="Proteomes" id="UP000198855">
    <property type="component" value="Unassembled WGS sequence"/>
</dbReference>
<evidence type="ECO:0000313" key="5">
    <source>
        <dbReference type="Proteomes" id="UP000198855"/>
    </source>
</evidence>
<gene>
    <name evidence="4" type="ORF">SAMN05216378_5128</name>
</gene>
<dbReference type="InterPro" id="IPR016181">
    <property type="entry name" value="Acyl_CoA_acyltransferase"/>
</dbReference>
<dbReference type="PROSITE" id="PS51186">
    <property type="entry name" value="GNAT"/>
    <property type="match status" value="1"/>
</dbReference>
<dbReference type="PANTHER" id="PTHR10908:SF0">
    <property type="entry name" value="SEROTONIN N-ACETYLTRANSFERASE"/>
    <property type="match status" value="1"/>
</dbReference>
<dbReference type="STRING" id="1045775.SAMN05216378_5128"/>
<keyword evidence="2" id="KW-0012">Acyltransferase</keyword>
<evidence type="ECO:0000313" key="4">
    <source>
        <dbReference type="EMBL" id="SFF10345.1"/>
    </source>
</evidence>
<keyword evidence="4" id="KW-0689">Ribosomal protein</keyword>
<dbReference type="OrthoDB" id="9800962at2"/>
<dbReference type="GO" id="GO:0008080">
    <property type="term" value="F:N-acetyltransferase activity"/>
    <property type="evidence" value="ECO:0007669"/>
    <property type="project" value="UniProtKB-ARBA"/>
</dbReference>
<dbReference type="CDD" id="cd04301">
    <property type="entry name" value="NAT_SF"/>
    <property type="match status" value="1"/>
</dbReference>
<dbReference type="Gene3D" id="3.40.630.30">
    <property type="match status" value="1"/>
</dbReference>
<proteinExistence type="predicted"/>
<dbReference type="GO" id="GO:0005840">
    <property type="term" value="C:ribosome"/>
    <property type="evidence" value="ECO:0007669"/>
    <property type="project" value="UniProtKB-KW"/>
</dbReference>
<keyword evidence="1" id="KW-0808">Transferase</keyword>
<dbReference type="EMBL" id="FOMT01000005">
    <property type="protein sequence ID" value="SFF10345.1"/>
    <property type="molecule type" value="Genomic_DNA"/>
</dbReference>
<evidence type="ECO:0000259" key="3">
    <source>
        <dbReference type="PROSITE" id="PS51186"/>
    </source>
</evidence>
<dbReference type="InterPro" id="IPR051635">
    <property type="entry name" value="SNAT-like"/>
</dbReference>
<dbReference type="InterPro" id="IPR000182">
    <property type="entry name" value="GNAT_dom"/>
</dbReference>